<comment type="caution">
    <text evidence="1">The sequence shown here is derived from an EMBL/GenBank/DDBJ whole genome shotgun (WGS) entry which is preliminary data.</text>
</comment>
<accession>A0ABV4BQX8</accession>
<organism evidence="1 2">
    <name type="scientific">Clostridium moutaii</name>
    <dbReference type="NCBI Taxonomy" id="3240932"/>
    <lineage>
        <taxon>Bacteria</taxon>
        <taxon>Bacillati</taxon>
        <taxon>Bacillota</taxon>
        <taxon>Clostridia</taxon>
        <taxon>Eubacteriales</taxon>
        <taxon>Clostridiaceae</taxon>
        <taxon>Clostridium</taxon>
    </lineage>
</organism>
<dbReference type="InterPro" id="IPR007731">
    <property type="entry name" value="DUF669"/>
</dbReference>
<protein>
    <submittedName>
        <fullName evidence="1">DUF669 domain-containing protein</fullName>
    </submittedName>
</protein>
<gene>
    <name evidence="1" type="ORF">AB8U03_13480</name>
</gene>
<reference evidence="1 2" key="1">
    <citation type="submission" date="2024-08" db="EMBL/GenBank/DDBJ databases">
        <title>Clostridium lapicellarii sp. nov., and Clostridium renhuaiense sp. nov., two species isolated from the mud in a fermentation cellar used for producing sauce-flavour Chinese liquors.</title>
        <authorList>
            <person name="Yang F."/>
            <person name="Wang H."/>
            <person name="Chen L.Q."/>
            <person name="Zhou N."/>
            <person name="Lu J.J."/>
            <person name="Pu X.X."/>
            <person name="Wan B."/>
            <person name="Wang L."/>
            <person name="Liu S.J."/>
        </authorList>
    </citation>
    <scope>NUCLEOTIDE SEQUENCE [LARGE SCALE GENOMIC DNA]</scope>
    <source>
        <strain evidence="1 2">MT-5</strain>
    </source>
</reference>
<dbReference type="RefSeq" id="WP_369705081.1">
    <property type="nucleotide sequence ID" value="NZ_JBGEWD010000014.1"/>
</dbReference>
<dbReference type="EMBL" id="JBGEWD010000014">
    <property type="protein sequence ID" value="MEY8001187.1"/>
    <property type="molecule type" value="Genomic_DNA"/>
</dbReference>
<dbReference type="Pfam" id="PF05037">
    <property type="entry name" value="DUF669"/>
    <property type="match status" value="1"/>
</dbReference>
<keyword evidence="2" id="KW-1185">Reference proteome</keyword>
<dbReference type="Proteomes" id="UP001564657">
    <property type="component" value="Unassembled WGS sequence"/>
</dbReference>
<sequence>MANIWDKFDKEIDVDGLTRDAKEAAENGGDFKEVPHGQYEVKVDKMELKESKKGKPMLSIWFKILNGEYENSLIFYNQVLSTGFGLHNANEFLRSLDSGIDVEFKNFKQYNDLILDVYEAIDGNAEYAIDYSEGKNGFSNYKITDVFDAE</sequence>
<name>A0ABV4BQX8_9CLOT</name>
<evidence type="ECO:0000313" key="1">
    <source>
        <dbReference type="EMBL" id="MEY8001187.1"/>
    </source>
</evidence>
<evidence type="ECO:0000313" key="2">
    <source>
        <dbReference type="Proteomes" id="UP001564657"/>
    </source>
</evidence>
<proteinExistence type="predicted"/>